<gene>
    <name evidence="1" type="ORF">RFI_39071</name>
</gene>
<reference evidence="1 2" key="1">
    <citation type="journal article" date="2013" name="Curr. Biol.">
        <title>The Genome of the Foraminiferan Reticulomyxa filosa.</title>
        <authorList>
            <person name="Glockner G."/>
            <person name="Hulsmann N."/>
            <person name="Schleicher M."/>
            <person name="Noegel A.A."/>
            <person name="Eichinger L."/>
            <person name="Gallinger C."/>
            <person name="Pawlowski J."/>
            <person name="Sierra R."/>
            <person name="Euteneuer U."/>
            <person name="Pillet L."/>
            <person name="Moustafa A."/>
            <person name="Platzer M."/>
            <person name="Groth M."/>
            <person name="Szafranski K."/>
            <person name="Schliwa M."/>
        </authorList>
    </citation>
    <scope>NUCLEOTIDE SEQUENCE [LARGE SCALE GENOMIC DNA]</scope>
</reference>
<dbReference type="AlphaFoldDB" id="X6LCI8"/>
<feature type="non-terminal residue" evidence="1">
    <location>
        <position position="1"/>
    </location>
</feature>
<proteinExistence type="predicted"/>
<name>X6LCI8_RETFI</name>
<evidence type="ECO:0000313" key="2">
    <source>
        <dbReference type="Proteomes" id="UP000023152"/>
    </source>
</evidence>
<accession>X6LCI8</accession>
<comment type="caution">
    <text evidence="1">The sequence shown here is derived from an EMBL/GenBank/DDBJ whole genome shotgun (WGS) entry which is preliminary data.</text>
</comment>
<organism evidence="1 2">
    <name type="scientific">Reticulomyxa filosa</name>
    <dbReference type="NCBI Taxonomy" id="46433"/>
    <lineage>
        <taxon>Eukaryota</taxon>
        <taxon>Sar</taxon>
        <taxon>Rhizaria</taxon>
        <taxon>Retaria</taxon>
        <taxon>Foraminifera</taxon>
        <taxon>Monothalamids</taxon>
        <taxon>Reticulomyxidae</taxon>
        <taxon>Reticulomyxa</taxon>
    </lineage>
</organism>
<dbReference type="EMBL" id="ASPP01046729">
    <property type="protein sequence ID" value="ETN98429.1"/>
    <property type="molecule type" value="Genomic_DNA"/>
</dbReference>
<sequence>YIQQTMQISAMWNHSMDLNLIYLILNDNQGEINLTTACLSTFETWKLQSSNIKKYEKHKKKFIEKRCCNHNINLLSIFAEEKGFQRGTAIEIAAKYTVNNGMPFNKKDKKQIDNNKQNL</sequence>
<keyword evidence="2" id="KW-1185">Reference proteome</keyword>
<evidence type="ECO:0000313" key="1">
    <source>
        <dbReference type="EMBL" id="ETN98429.1"/>
    </source>
</evidence>
<dbReference type="Proteomes" id="UP000023152">
    <property type="component" value="Unassembled WGS sequence"/>
</dbReference>
<protein>
    <submittedName>
        <fullName evidence="1">Uncharacterized protein</fullName>
    </submittedName>
</protein>